<dbReference type="Pfam" id="PF00072">
    <property type="entry name" value="Response_reg"/>
    <property type="match status" value="1"/>
</dbReference>
<dbReference type="RefSeq" id="WP_014455810.1">
    <property type="nucleotide sequence ID" value="NC_017098.1"/>
</dbReference>
<dbReference type="GO" id="GO:0071111">
    <property type="term" value="F:cyclic-guanylate-specific phosphodiesterase activity"/>
    <property type="evidence" value="ECO:0007669"/>
    <property type="project" value="InterPro"/>
</dbReference>
<dbReference type="Proteomes" id="UP000007383">
    <property type="component" value="Chromosome"/>
</dbReference>
<dbReference type="CDD" id="cd01948">
    <property type="entry name" value="EAL"/>
    <property type="match status" value="1"/>
</dbReference>
<dbReference type="PANTHER" id="PTHR33121">
    <property type="entry name" value="CYCLIC DI-GMP PHOSPHODIESTERASE PDEF"/>
    <property type="match status" value="1"/>
</dbReference>
<dbReference type="InterPro" id="IPR050706">
    <property type="entry name" value="Cyclic-di-GMP_PDE-like"/>
</dbReference>
<feature type="modified residue" description="4-aspartylphosphate" evidence="1">
    <location>
        <position position="57"/>
    </location>
</feature>
<dbReference type="SMART" id="SM00052">
    <property type="entry name" value="EAL"/>
    <property type="match status" value="1"/>
</dbReference>
<feature type="domain" description="Response regulatory" evidence="2">
    <location>
        <begin position="8"/>
        <end position="124"/>
    </location>
</feature>
<evidence type="ECO:0000259" key="3">
    <source>
        <dbReference type="PROSITE" id="PS50883"/>
    </source>
</evidence>
<proteinExistence type="predicted"/>
<dbReference type="OrthoDB" id="366324at2"/>
<dbReference type="InterPro" id="IPR035919">
    <property type="entry name" value="EAL_sf"/>
</dbReference>
<feature type="domain" description="EAL" evidence="3">
    <location>
        <begin position="307"/>
        <end position="555"/>
    </location>
</feature>
<dbReference type="PROSITE" id="PS50110">
    <property type="entry name" value="RESPONSE_REGULATORY"/>
    <property type="match status" value="1"/>
</dbReference>
<dbReference type="SMART" id="SM00448">
    <property type="entry name" value="REC"/>
    <property type="match status" value="1"/>
</dbReference>
<dbReference type="STRING" id="889378.Spiaf_1770"/>
<dbReference type="Pfam" id="PF00563">
    <property type="entry name" value="EAL"/>
    <property type="match status" value="1"/>
</dbReference>
<dbReference type="GO" id="GO:0000160">
    <property type="term" value="P:phosphorelay signal transduction system"/>
    <property type="evidence" value="ECO:0007669"/>
    <property type="project" value="InterPro"/>
</dbReference>
<dbReference type="eggNOG" id="COG5001">
    <property type="taxonomic scope" value="Bacteria"/>
</dbReference>
<dbReference type="HOGENOM" id="CLU_000445_70_50_12"/>
<evidence type="ECO:0000313" key="5">
    <source>
        <dbReference type="Proteomes" id="UP000007383"/>
    </source>
</evidence>
<dbReference type="PROSITE" id="PS50883">
    <property type="entry name" value="EAL"/>
    <property type="match status" value="1"/>
</dbReference>
<dbReference type="Gene3D" id="3.20.20.450">
    <property type="entry name" value="EAL domain"/>
    <property type="match status" value="1"/>
</dbReference>
<evidence type="ECO:0000259" key="2">
    <source>
        <dbReference type="PROSITE" id="PS50110"/>
    </source>
</evidence>
<dbReference type="PATRIC" id="fig|889378.3.peg.1759"/>
<dbReference type="Gene3D" id="3.40.50.2300">
    <property type="match status" value="1"/>
</dbReference>
<organism evidence="4 5">
    <name type="scientific">Spirochaeta africana (strain ATCC 700263 / DSM 8902 / Z-7692)</name>
    <dbReference type="NCBI Taxonomy" id="889378"/>
    <lineage>
        <taxon>Bacteria</taxon>
        <taxon>Pseudomonadati</taxon>
        <taxon>Spirochaetota</taxon>
        <taxon>Spirochaetia</taxon>
        <taxon>Spirochaetales</taxon>
        <taxon>Spirochaetaceae</taxon>
        <taxon>Spirochaeta</taxon>
    </lineage>
</organism>
<dbReference type="AlphaFoldDB" id="H9UJY4"/>
<dbReference type="EMBL" id="CP003282">
    <property type="protein sequence ID" value="AFG37827.1"/>
    <property type="molecule type" value="Genomic_DNA"/>
</dbReference>
<dbReference type="SUPFAM" id="SSF52172">
    <property type="entry name" value="CheY-like"/>
    <property type="match status" value="1"/>
</dbReference>
<dbReference type="SUPFAM" id="SSF141868">
    <property type="entry name" value="EAL domain-like"/>
    <property type="match status" value="1"/>
</dbReference>
<dbReference type="InterPro" id="IPR001633">
    <property type="entry name" value="EAL_dom"/>
</dbReference>
<dbReference type="InterPro" id="IPR001789">
    <property type="entry name" value="Sig_transdc_resp-reg_receiver"/>
</dbReference>
<reference evidence="5" key="1">
    <citation type="journal article" date="2013" name="Stand. Genomic Sci.">
        <title>Complete genome sequence of the halophilic bacterium Spirochaeta africana type strain (Z-7692(T)) from the alkaline Lake Magadi in the East African Rift.</title>
        <authorList>
            <person name="Liolos K."/>
            <person name="Abt B."/>
            <person name="Scheuner C."/>
            <person name="Teshima H."/>
            <person name="Held B."/>
            <person name="Lapidus A."/>
            <person name="Nolan M."/>
            <person name="Lucas S."/>
            <person name="Deshpande S."/>
            <person name="Cheng J.F."/>
            <person name="Tapia R."/>
            <person name="Goodwin L.A."/>
            <person name="Pitluck S."/>
            <person name="Pagani I."/>
            <person name="Ivanova N."/>
            <person name="Mavromatis K."/>
            <person name="Mikhailova N."/>
            <person name="Huntemann M."/>
            <person name="Pati A."/>
            <person name="Chen A."/>
            <person name="Palaniappan K."/>
            <person name="Land M."/>
            <person name="Rohde M."/>
            <person name="Tindall B.J."/>
            <person name="Detter J.C."/>
            <person name="Goker M."/>
            <person name="Bristow J."/>
            <person name="Eisen J.A."/>
            <person name="Markowitz V."/>
            <person name="Hugenholtz P."/>
            <person name="Woyke T."/>
            <person name="Klenk H.P."/>
            <person name="Kyrpides N.C."/>
        </authorList>
    </citation>
    <scope>NUCLEOTIDE SEQUENCE</scope>
    <source>
        <strain evidence="5">ATCC 700263 / DSM 8902 / Z-7692</strain>
    </source>
</reference>
<keyword evidence="1" id="KW-0597">Phosphoprotein</keyword>
<sequence length="556" mass="62849">MKHAHTPVLLIVDDSASSRKVLREVLRDLPVEIVEENNGRSGAERALQILPDLILMDYRMPVMDGPEAVAQIRSHQLAARIPILMITGETASDKMLSSFQSGVLDFIHKPFDPVQLKAQVESYLRLAEINRRFVLATMDRVTERPNMMALQEDVDDEGGCNPLLFLRSKEVAAVRRLYGAEIGDQLERSVCARIEDIAGKMFRVACHLYVIDRGSLVLRFIDPDGYIDSESAPTIMRTFEHHLGEEEFEVENLLFTCEFRMVVSLPGPTVLDDGMVAFEDGRDAIRGPSMVFAGEVVAQRRETIHANLQTLTTIRNSLREDQVLAYAQPLVDLRSGNTIGYECLMRIRDAAGLVLTPYQFLDVAKSSRYYPDMTLRMLDQARRVFSDSSCKCSLNYSIVDVENKRVVERTIALLKEYPRFARNLIIELVEQEDGSDFNLIGGFIQQLRDCGAQVAIDDFGSGYSNLRRLVELDFTYVKIDGSLVRDIVTSERSQQLVNWVVDFARQADIELIAEFVETEEHRQRLLEMGVTLGQGYLYGRPVALTDILAGQQHSRC</sequence>
<dbReference type="KEGG" id="sfc:Spiaf_1770"/>
<evidence type="ECO:0000313" key="4">
    <source>
        <dbReference type="EMBL" id="AFG37827.1"/>
    </source>
</evidence>
<dbReference type="PANTHER" id="PTHR33121:SF79">
    <property type="entry name" value="CYCLIC DI-GMP PHOSPHODIESTERASE PDED-RELATED"/>
    <property type="match status" value="1"/>
</dbReference>
<name>H9UJY4_SPIAZ</name>
<dbReference type="InterPro" id="IPR011006">
    <property type="entry name" value="CheY-like_superfamily"/>
</dbReference>
<protein>
    <submittedName>
        <fullName evidence="4">EAL domain-containing protein</fullName>
    </submittedName>
</protein>
<gene>
    <name evidence="4" type="ordered locus">Spiaf_1770</name>
</gene>
<keyword evidence="5" id="KW-1185">Reference proteome</keyword>
<accession>H9UJY4</accession>
<evidence type="ECO:0000256" key="1">
    <source>
        <dbReference type="PROSITE-ProRule" id="PRU00169"/>
    </source>
</evidence>